<organism evidence="1">
    <name type="scientific">Arundo donax</name>
    <name type="common">Giant reed</name>
    <name type="synonym">Donax arundinaceus</name>
    <dbReference type="NCBI Taxonomy" id="35708"/>
    <lineage>
        <taxon>Eukaryota</taxon>
        <taxon>Viridiplantae</taxon>
        <taxon>Streptophyta</taxon>
        <taxon>Embryophyta</taxon>
        <taxon>Tracheophyta</taxon>
        <taxon>Spermatophyta</taxon>
        <taxon>Magnoliopsida</taxon>
        <taxon>Liliopsida</taxon>
        <taxon>Poales</taxon>
        <taxon>Poaceae</taxon>
        <taxon>PACMAD clade</taxon>
        <taxon>Arundinoideae</taxon>
        <taxon>Arundineae</taxon>
        <taxon>Arundo</taxon>
    </lineage>
</organism>
<reference evidence="1" key="1">
    <citation type="submission" date="2014-09" db="EMBL/GenBank/DDBJ databases">
        <authorList>
            <person name="Magalhaes I.L.F."/>
            <person name="Oliveira U."/>
            <person name="Santos F.R."/>
            <person name="Vidigal T.H.D.A."/>
            <person name="Brescovit A.D."/>
            <person name="Santos A.J."/>
        </authorList>
    </citation>
    <scope>NUCLEOTIDE SEQUENCE</scope>
    <source>
        <tissue evidence="1">Shoot tissue taken approximately 20 cm above the soil surface</tissue>
    </source>
</reference>
<proteinExistence type="predicted"/>
<sequence>MQGTKNGRAIT</sequence>
<reference evidence="1" key="2">
    <citation type="journal article" date="2015" name="Data Brief">
        <title>Shoot transcriptome of the giant reed, Arundo donax.</title>
        <authorList>
            <person name="Barrero R.A."/>
            <person name="Guerrero F.D."/>
            <person name="Moolhuijzen P."/>
            <person name="Goolsby J.A."/>
            <person name="Tidwell J."/>
            <person name="Bellgard S.E."/>
            <person name="Bellgard M.I."/>
        </authorList>
    </citation>
    <scope>NUCLEOTIDE SEQUENCE</scope>
    <source>
        <tissue evidence="1">Shoot tissue taken approximately 20 cm above the soil surface</tissue>
    </source>
</reference>
<protein>
    <submittedName>
        <fullName evidence="1">Uncharacterized protein</fullName>
    </submittedName>
</protein>
<accession>A0A0A9BY01</accession>
<evidence type="ECO:0000313" key="1">
    <source>
        <dbReference type="EMBL" id="JAD64112.1"/>
    </source>
</evidence>
<name>A0A0A9BY01_ARUDO</name>
<dbReference type="EMBL" id="GBRH01233783">
    <property type="protein sequence ID" value="JAD64112.1"/>
    <property type="molecule type" value="Transcribed_RNA"/>
</dbReference>